<keyword evidence="2" id="KW-0479">Metal-binding</keyword>
<dbReference type="SUPFAM" id="SSF50692">
    <property type="entry name" value="ADC-like"/>
    <property type="match status" value="1"/>
</dbReference>
<dbReference type="RefSeq" id="WP_184786824.1">
    <property type="nucleotide sequence ID" value="NZ_BONT01000013.1"/>
</dbReference>
<dbReference type="InterPro" id="IPR006963">
    <property type="entry name" value="Mopterin_OxRdtase_4Fe-4S_dom"/>
</dbReference>
<dbReference type="Pfam" id="PF04879">
    <property type="entry name" value="Molybdop_Fe4S4"/>
    <property type="match status" value="1"/>
</dbReference>
<dbReference type="Gene3D" id="2.40.40.20">
    <property type="match status" value="1"/>
</dbReference>
<keyword evidence="1" id="KW-0004">4Fe-4S</keyword>
<dbReference type="GO" id="GO:0046872">
    <property type="term" value="F:metal ion binding"/>
    <property type="evidence" value="ECO:0007669"/>
    <property type="project" value="UniProtKB-KW"/>
</dbReference>
<comment type="caution">
    <text evidence="6">The sequence shown here is derived from an EMBL/GenBank/DDBJ whole genome shotgun (WGS) entry which is preliminary data.</text>
</comment>
<dbReference type="AlphaFoldDB" id="A0A841FMZ5"/>
<dbReference type="SUPFAM" id="SSF53706">
    <property type="entry name" value="Formate dehydrogenase/DMSO reductase, domains 1-3"/>
    <property type="match status" value="1"/>
</dbReference>
<dbReference type="GO" id="GO:0003954">
    <property type="term" value="F:NADH dehydrogenase activity"/>
    <property type="evidence" value="ECO:0007669"/>
    <property type="project" value="TreeGrafter"/>
</dbReference>
<evidence type="ECO:0000256" key="2">
    <source>
        <dbReference type="ARBA" id="ARBA00022723"/>
    </source>
</evidence>
<reference evidence="6 7" key="1">
    <citation type="submission" date="2020-08" db="EMBL/GenBank/DDBJ databases">
        <title>Genomic Encyclopedia of Type Strains, Phase IV (KMG-IV): sequencing the most valuable type-strain genomes for metagenomic binning, comparative biology and taxonomic classification.</title>
        <authorList>
            <person name="Goeker M."/>
        </authorList>
    </citation>
    <scope>NUCLEOTIDE SEQUENCE [LARGE SCALE GENOMIC DNA]</scope>
    <source>
        <strain evidence="6 7">YIM 65646</strain>
    </source>
</reference>
<dbReference type="InterPro" id="IPR006657">
    <property type="entry name" value="MoPterin_dinucl-bd_dom"/>
</dbReference>
<dbReference type="Gene3D" id="2.20.25.90">
    <property type="entry name" value="ADC-like domains"/>
    <property type="match status" value="1"/>
</dbReference>
<evidence type="ECO:0000256" key="3">
    <source>
        <dbReference type="ARBA" id="ARBA00023004"/>
    </source>
</evidence>
<name>A0A841FMZ5_9ACTN</name>
<dbReference type="InterPro" id="IPR006656">
    <property type="entry name" value="Mopterin_OxRdtase"/>
</dbReference>
<dbReference type="EMBL" id="JACHGT010000003">
    <property type="protein sequence ID" value="MBB6033979.1"/>
    <property type="molecule type" value="Genomic_DNA"/>
</dbReference>
<dbReference type="InterPro" id="IPR009010">
    <property type="entry name" value="Asp_de-COase-like_dom_sf"/>
</dbReference>
<evidence type="ECO:0000313" key="6">
    <source>
        <dbReference type="EMBL" id="MBB6033979.1"/>
    </source>
</evidence>
<dbReference type="GO" id="GO:0016020">
    <property type="term" value="C:membrane"/>
    <property type="evidence" value="ECO:0007669"/>
    <property type="project" value="TreeGrafter"/>
</dbReference>
<dbReference type="Proteomes" id="UP000548476">
    <property type="component" value="Unassembled WGS sequence"/>
</dbReference>
<organism evidence="6 7">
    <name type="scientific">Phytomonospora endophytica</name>
    <dbReference type="NCBI Taxonomy" id="714109"/>
    <lineage>
        <taxon>Bacteria</taxon>
        <taxon>Bacillati</taxon>
        <taxon>Actinomycetota</taxon>
        <taxon>Actinomycetes</taxon>
        <taxon>Micromonosporales</taxon>
        <taxon>Micromonosporaceae</taxon>
        <taxon>Phytomonospora</taxon>
    </lineage>
</organism>
<feature type="domain" description="4Fe-4S Mo/W bis-MGD-type" evidence="5">
    <location>
        <begin position="1"/>
        <end position="53"/>
    </location>
</feature>
<dbReference type="GO" id="GO:0051539">
    <property type="term" value="F:4 iron, 4 sulfur cluster binding"/>
    <property type="evidence" value="ECO:0007669"/>
    <property type="project" value="UniProtKB-KW"/>
</dbReference>
<keyword evidence="6" id="KW-0560">Oxidoreductase</keyword>
<keyword evidence="3" id="KW-0408">Iron</keyword>
<dbReference type="InterPro" id="IPR050123">
    <property type="entry name" value="Prok_molybdopt-oxidoreductase"/>
</dbReference>
<dbReference type="EC" id="1.7.99.4" evidence="6"/>
<protein>
    <submittedName>
        <fullName evidence="6">Assimilatory nitrate reductase catalytic subunit</fullName>
        <ecNumber evidence="6">1.7.99.4</ecNumber>
    </submittedName>
</protein>
<evidence type="ECO:0000259" key="5">
    <source>
        <dbReference type="SMART" id="SM00926"/>
    </source>
</evidence>
<evidence type="ECO:0000256" key="4">
    <source>
        <dbReference type="ARBA" id="ARBA00023014"/>
    </source>
</evidence>
<dbReference type="SMART" id="SM00926">
    <property type="entry name" value="Molybdop_Fe4S4"/>
    <property type="match status" value="1"/>
</dbReference>
<evidence type="ECO:0000256" key="1">
    <source>
        <dbReference type="ARBA" id="ARBA00022485"/>
    </source>
</evidence>
<sequence length="683" mass="72451">MNAVATHCPYCALQCAMGLVPDGRGLKVVARDFPVNEGSLCRKGWSATALLDHPERLRTPLVREKGRLREASWEEALDRVVHGIRAIGERHGADAVAVFGGGGLTNEKAYQLGKFARVALGTAQIDYNGRFCMSSAAAAGMRAFGLDRGLPFPVTDLAGADAVMLVGVNIAETMPPLVRHLRGVRDRGGLIVVDPRRSPTAELAALHLRPRPGTDLALSLGMLHAAVSSGLTDDDHITSRTTGFAEAWRIASRWWPERTEPVTGVAAADLTTAVATLASARNAYILTGRGTEQHSSGADQVSGWINLALALGLPGRPGSGYGCVTGQGNGQGGREHGQKADQLPGYRSITDADARAHVAGVWGVDPDVLPGPGRSAFELLDALGTPGGPRGLLVFGSNPVVSAPDSARVARRLAALDLLVVADLVLSETAALADVVLPVPQWAEEDGTMTNLEGRVLLRRKATEPPPGVRDELRILADLAVRLGQPPERFPVDAEAVFDELRRASAGGPADYAGIGYDRLRAGEALHWPCPAPGHPGTPRPFTERFAHPDGRARFRAVDHRGPAETTDADRPLWLTTGRILAQYQSGAQTRRIAELDAEPFVEVHPDTAAHAGLADGDVARVVSRRGTIVARVRLAPGIRPDTVFTPFHFPGAARANLATNPALDPLSRMPEFKACAVRLEPA</sequence>
<dbReference type="Pfam" id="PF00384">
    <property type="entry name" value="Molybdopterin"/>
    <property type="match status" value="1"/>
</dbReference>
<dbReference type="PANTHER" id="PTHR43105:SF10">
    <property type="entry name" value="NADH-QUINONE OXIDOREDUCTASE SUBUNIT G"/>
    <property type="match status" value="1"/>
</dbReference>
<proteinExistence type="predicted"/>
<keyword evidence="4" id="KW-0411">Iron-sulfur</keyword>
<dbReference type="GO" id="GO:0022904">
    <property type="term" value="P:respiratory electron transport chain"/>
    <property type="evidence" value="ECO:0007669"/>
    <property type="project" value="TreeGrafter"/>
</dbReference>
<dbReference type="Gene3D" id="3.40.50.740">
    <property type="match status" value="1"/>
</dbReference>
<gene>
    <name evidence="6" type="ORF">HNR73_001829</name>
</gene>
<dbReference type="Pfam" id="PF01568">
    <property type="entry name" value="Molydop_binding"/>
    <property type="match status" value="1"/>
</dbReference>
<accession>A0A841FMZ5</accession>
<dbReference type="CDD" id="cd00508">
    <property type="entry name" value="MopB_CT_Fdh-Nap-like"/>
    <property type="match status" value="1"/>
</dbReference>
<dbReference type="Gene3D" id="3.40.228.10">
    <property type="entry name" value="Dimethylsulfoxide Reductase, domain 2"/>
    <property type="match status" value="1"/>
</dbReference>
<dbReference type="PANTHER" id="PTHR43105">
    <property type="entry name" value="RESPIRATORY NITRATE REDUCTASE"/>
    <property type="match status" value="1"/>
</dbReference>
<evidence type="ECO:0000313" key="7">
    <source>
        <dbReference type="Proteomes" id="UP000548476"/>
    </source>
</evidence>
<dbReference type="GO" id="GO:0043546">
    <property type="term" value="F:molybdopterin cofactor binding"/>
    <property type="evidence" value="ECO:0007669"/>
    <property type="project" value="InterPro"/>
</dbReference>
<keyword evidence="7" id="KW-1185">Reference proteome</keyword>